<dbReference type="InterPro" id="IPR000719">
    <property type="entry name" value="Prot_kinase_dom"/>
</dbReference>
<evidence type="ECO:0000256" key="13">
    <source>
        <dbReference type="SAM" id="Phobius"/>
    </source>
</evidence>
<dbReference type="FunFam" id="1.10.510.10:FF:000590">
    <property type="entry name" value="PR5-like receptor kinase"/>
    <property type="match status" value="1"/>
</dbReference>
<evidence type="ECO:0000313" key="16">
    <source>
        <dbReference type="EMBL" id="KAE8703329.1"/>
    </source>
</evidence>
<dbReference type="SUPFAM" id="SSF56112">
    <property type="entry name" value="Protein kinase-like (PK-like)"/>
    <property type="match status" value="1"/>
</dbReference>
<dbReference type="Gene3D" id="3.30.200.20">
    <property type="entry name" value="Phosphorylase Kinase, domain 1"/>
    <property type="match status" value="1"/>
</dbReference>
<dbReference type="AlphaFoldDB" id="A0A6A3AK82"/>
<keyword evidence="8 12" id="KW-0067">ATP-binding</keyword>
<evidence type="ECO:0000256" key="12">
    <source>
        <dbReference type="PROSITE-ProRule" id="PRU10141"/>
    </source>
</evidence>
<keyword evidence="2" id="KW-0723">Serine/threonine-protein kinase</keyword>
<dbReference type="PROSITE" id="PS00107">
    <property type="entry name" value="PROTEIN_KINASE_ATP"/>
    <property type="match status" value="1"/>
</dbReference>
<comment type="subcellular location">
    <subcellularLocation>
        <location evidence="1">Membrane</location>
        <topology evidence="1">Single-pass type I membrane protein</topology>
    </subcellularLocation>
</comment>
<evidence type="ECO:0000313" key="17">
    <source>
        <dbReference type="Proteomes" id="UP000436088"/>
    </source>
</evidence>
<keyword evidence="11" id="KW-0325">Glycoprotein</keyword>
<dbReference type="EMBL" id="VEPZ02001001">
    <property type="protein sequence ID" value="KAE8703329.1"/>
    <property type="molecule type" value="Genomic_DNA"/>
</dbReference>
<evidence type="ECO:0000256" key="4">
    <source>
        <dbReference type="ARBA" id="ARBA00022692"/>
    </source>
</evidence>
<name>A0A6A3AK82_HIBSY</name>
<dbReference type="PROSITE" id="PS00108">
    <property type="entry name" value="PROTEIN_KINASE_ST"/>
    <property type="match status" value="1"/>
</dbReference>
<dbReference type="OrthoDB" id="969429at2759"/>
<dbReference type="GO" id="GO:0030247">
    <property type="term" value="F:polysaccharide binding"/>
    <property type="evidence" value="ECO:0007669"/>
    <property type="project" value="InterPro"/>
</dbReference>
<evidence type="ECO:0000256" key="3">
    <source>
        <dbReference type="ARBA" id="ARBA00022679"/>
    </source>
</evidence>
<evidence type="ECO:0000256" key="2">
    <source>
        <dbReference type="ARBA" id="ARBA00022527"/>
    </source>
</evidence>
<dbReference type="FunFam" id="3.30.200.20:FF:000178">
    <property type="entry name" value="serine/threonine-protein kinase PBS1-like"/>
    <property type="match status" value="1"/>
</dbReference>
<keyword evidence="6 12" id="KW-0547">Nucleotide-binding</keyword>
<feature type="binding site" evidence="12">
    <location>
        <position position="387"/>
    </location>
    <ligand>
        <name>ATP</name>
        <dbReference type="ChEBI" id="CHEBI:30616"/>
    </ligand>
</feature>
<evidence type="ECO:0000256" key="9">
    <source>
        <dbReference type="ARBA" id="ARBA00022989"/>
    </source>
</evidence>
<accession>A0A6A3AK82</accession>
<evidence type="ECO:0000256" key="11">
    <source>
        <dbReference type="ARBA" id="ARBA00023180"/>
    </source>
</evidence>
<dbReference type="Pfam" id="PF00069">
    <property type="entry name" value="Pkinase"/>
    <property type="match status" value="1"/>
</dbReference>
<dbReference type="PANTHER" id="PTHR27009">
    <property type="entry name" value="RUST RESISTANCE KINASE LR10-RELATED"/>
    <property type="match status" value="1"/>
</dbReference>
<dbReference type="PROSITE" id="PS50011">
    <property type="entry name" value="PROTEIN_KINASE_DOM"/>
    <property type="match status" value="1"/>
</dbReference>
<dbReference type="Pfam" id="PF13947">
    <property type="entry name" value="GUB_WAK_bind"/>
    <property type="match status" value="1"/>
</dbReference>
<evidence type="ECO:0000256" key="8">
    <source>
        <dbReference type="ARBA" id="ARBA00022840"/>
    </source>
</evidence>
<dbReference type="InterPro" id="IPR045874">
    <property type="entry name" value="LRK10/LRL21-25-like"/>
</dbReference>
<keyword evidence="10 13" id="KW-0472">Membrane</keyword>
<dbReference type="Gene3D" id="1.10.510.10">
    <property type="entry name" value="Transferase(Phosphotransferase) domain 1"/>
    <property type="match status" value="1"/>
</dbReference>
<dbReference type="GO" id="GO:0004674">
    <property type="term" value="F:protein serine/threonine kinase activity"/>
    <property type="evidence" value="ECO:0007669"/>
    <property type="project" value="UniProtKB-KW"/>
</dbReference>
<gene>
    <name evidence="16" type="ORF">F3Y22_tig00110472pilonHSYRG00346</name>
</gene>
<proteinExistence type="predicted"/>
<dbReference type="InterPro" id="IPR008271">
    <property type="entry name" value="Ser/Thr_kinase_AS"/>
</dbReference>
<dbReference type="InterPro" id="IPR025287">
    <property type="entry name" value="WAK_GUB"/>
</dbReference>
<keyword evidence="7" id="KW-0418">Kinase</keyword>
<keyword evidence="9 13" id="KW-1133">Transmembrane helix</keyword>
<evidence type="ECO:0000256" key="6">
    <source>
        <dbReference type="ARBA" id="ARBA00022741"/>
    </source>
</evidence>
<keyword evidence="4 13" id="KW-0812">Transmembrane</keyword>
<protein>
    <submittedName>
        <fullName evidence="16">Receptor-like protein kinase</fullName>
    </submittedName>
</protein>
<evidence type="ECO:0000256" key="10">
    <source>
        <dbReference type="ARBA" id="ARBA00023136"/>
    </source>
</evidence>
<keyword evidence="3" id="KW-0808">Transferase</keyword>
<evidence type="ECO:0000256" key="14">
    <source>
        <dbReference type="SAM" id="SignalP"/>
    </source>
</evidence>
<dbReference type="InterPro" id="IPR011009">
    <property type="entry name" value="Kinase-like_dom_sf"/>
</dbReference>
<evidence type="ECO:0000256" key="7">
    <source>
        <dbReference type="ARBA" id="ARBA00022777"/>
    </source>
</evidence>
<feature type="signal peptide" evidence="14">
    <location>
        <begin position="1"/>
        <end position="29"/>
    </location>
</feature>
<dbReference type="GO" id="GO:0005524">
    <property type="term" value="F:ATP binding"/>
    <property type="evidence" value="ECO:0007669"/>
    <property type="project" value="UniProtKB-UniRule"/>
</dbReference>
<evidence type="ECO:0000256" key="1">
    <source>
        <dbReference type="ARBA" id="ARBA00004479"/>
    </source>
</evidence>
<evidence type="ECO:0000259" key="15">
    <source>
        <dbReference type="PROSITE" id="PS50011"/>
    </source>
</evidence>
<organism evidence="16 17">
    <name type="scientific">Hibiscus syriacus</name>
    <name type="common">Rose of Sharon</name>
    <dbReference type="NCBI Taxonomy" id="106335"/>
    <lineage>
        <taxon>Eukaryota</taxon>
        <taxon>Viridiplantae</taxon>
        <taxon>Streptophyta</taxon>
        <taxon>Embryophyta</taxon>
        <taxon>Tracheophyta</taxon>
        <taxon>Spermatophyta</taxon>
        <taxon>Magnoliopsida</taxon>
        <taxon>eudicotyledons</taxon>
        <taxon>Gunneridae</taxon>
        <taxon>Pentapetalae</taxon>
        <taxon>rosids</taxon>
        <taxon>malvids</taxon>
        <taxon>Malvales</taxon>
        <taxon>Malvaceae</taxon>
        <taxon>Malvoideae</taxon>
        <taxon>Hibiscus</taxon>
    </lineage>
</organism>
<dbReference type="InterPro" id="IPR017441">
    <property type="entry name" value="Protein_kinase_ATP_BS"/>
</dbReference>
<reference evidence="16" key="1">
    <citation type="submission" date="2019-09" db="EMBL/GenBank/DDBJ databases">
        <title>Draft genome information of white flower Hibiscus syriacus.</title>
        <authorList>
            <person name="Kim Y.-M."/>
        </authorList>
    </citation>
    <scope>NUCLEOTIDE SEQUENCE [LARGE SCALE GENOMIC DNA]</scope>
    <source>
        <strain evidence="16">YM2019G1</strain>
    </source>
</reference>
<feature type="transmembrane region" description="Helical" evidence="13">
    <location>
        <begin position="296"/>
        <end position="320"/>
    </location>
</feature>
<evidence type="ECO:0000256" key="5">
    <source>
        <dbReference type="ARBA" id="ARBA00022729"/>
    </source>
</evidence>
<comment type="caution">
    <text evidence="16">The sequence shown here is derived from an EMBL/GenBank/DDBJ whole genome shotgun (WGS) entry which is preliminary data.</text>
</comment>
<feature type="chain" id="PRO_5025481192" evidence="14">
    <location>
        <begin position="30"/>
        <end position="654"/>
    </location>
</feature>
<sequence>MTTPKPPLVWLLLHLLALALSLFPHASMARGTDNHCVSTLCGNLSISYPFRLKTQPQNCGVKSCELVCENNRAIFPAEHGNFYVQRISYANQTFQLVDLNLENDNCSLPLGSLPFNTTSSGEFSRLPGTSNTYTYSGTGIVFDTHIYQEIYVVKCSTRMNKSWSGVNYIDASRCSSSPPAADYFYYFLDGRTTTSGFHHSCTVEARVPISLRTINGLSSFDIYKTLMKGVQLKWIPGFLNDGRLYWNSVLNGLKSSLWVLVGVFLLYIQSIAAFILQDTSMESVLGSPPSKGIQSFFVAITGIILIRTCLGICCLITLVIRKIKARHLAMDEGIENFLRSHNNFMPIRYSYAEIKRITQGFKNKLGQGGFGTLFKGKLRSGKPVAIKLLNESKGNGQDFINEVATVGRIHHVNVVQLIGFCVEGKKQALVYDFMMNGSLDKLIFSTESSSLSWEKMFEVAVGIGRGIEYLHNGCEMQILHFDIKPHNILLDDNFTPKVSDFGLAKSYSVDDSIVSLTAARGTIGYMAPELFYKSIGGISYKADVYSFGMMLIEIVGRRKNLNAYADHRSQIYFPSWIYDRLDLGENIELGDMTENENRIARKMIIVAIWCIQTRPIHRPSMSRVLKMLESEVEVLEIPPKSFVFSTDMSDNDSD</sequence>
<feature type="transmembrane region" description="Helical" evidence="13">
    <location>
        <begin position="257"/>
        <end position="276"/>
    </location>
</feature>
<dbReference type="Proteomes" id="UP000436088">
    <property type="component" value="Unassembled WGS sequence"/>
</dbReference>
<keyword evidence="17" id="KW-1185">Reference proteome</keyword>
<dbReference type="GO" id="GO:0016020">
    <property type="term" value="C:membrane"/>
    <property type="evidence" value="ECO:0007669"/>
    <property type="project" value="UniProtKB-SubCell"/>
</dbReference>
<keyword evidence="5 14" id="KW-0732">Signal</keyword>
<dbReference type="SMART" id="SM00220">
    <property type="entry name" value="S_TKc"/>
    <property type="match status" value="1"/>
</dbReference>
<feature type="domain" description="Protein kinase" evidence="15">
    <location>
        <begin position="359"/>
        <end position="635"/>
    </location>
</feature>